<dbReference type="AlphaFoldDB" id="A0A6J6I067"/>
<dbReference type="CDD" id="cd06853">
    <property type="entry name" value="GT_WecA_like"/>
    <property type="match status" value="1"/>
</dbReference>
<dbReference type="PANTHER" id="PTHR22926:SF3">
    <property type="entry name" value="UNDECAPRENYL-PHOSPHATE ALPHA-N-ACETYLGLUCOSAMINYL 1-PHOSPHATE TRANSFERASE"/>
    <property type="match status" value="1"/>
</dbReference>
<keyword evidence="3" id="KW-0808">Transferase</keyword>
<dbReference type="PANTHER" id="PTHR22926">
    <property type="entry name" value="PHOSPHO-N-ACETYLMURAMOYL-PENTAPEPTIDE-TRANSFERASE"/>
    <property type="match status" value="1"/>
</dbReference>
<dbReference type="GO" id="GO:0009103">
    <property type="term" value="P:lipopolysaccharide biosynthetic process"/>
    <property type="evidence" value="ECO:0007669"/>
    <property type="project" value="TreeGrafter"/>
</dbReference>
<feature type="transmembrane region" description="Helical" evidence="8">
    <location>
        <begin position="316"/>
        <end position="335"/>
    </location>
</feature>
<feature type="transmembrane region" description="Helical" evidence="8">
    <location>
        <begin position="228"/>
        <end position="247"/>
    </location>
</feature>
<feature type="transmembrane region" description="Helical" evidence="8">
    <location>
        <begin position="259"/>
        <end position="284"/>
    </location>
</feature>
<dbReference type="GO" id="GO:0005886">
    <property type="term" value="C:plasma membrane"/>
    <property type="evidence" value="ECO:0007669"/>
    <property type="project" value="UniProtKB-SubCell"/>
</dbReference>
<feature type="region of interest" description="Disordered" evidence="7">
    <location>
        <begin position="369"/>
        <end position="419"/>
    </location>
</feature>
<reference evidence="9" key="1">
    <citation type="submission" date="2020-05" db="EMBL/GenBank/DDBJ databases">
        <authorList>
            <person name="Chiriac C."/>
            <person name="Salcher M."/>
            <person name="Ghai R."/>
            <person name="Kavagutti S V."/>
        </authorList>
    </citation>
    <scope>NUCLEOTIDE SEQUENCE</scope>
</reference>
<dbReference type="InterPro" id="IPR018480">
    <property type="entry name" value="PNAcMuramoyl-5peptid_Trfase_CS"/>
</dbReference>
<feature type="transmembrane region" description="Helical" evidence="8">
    <location>
        <begin position="145"/>
        <end position="163"/>
    </location>
</feature>
<comment type="subcellular location">
    <subcellularLocation>
        <location evidence="1">Cell membrane</location>
        <topology evidence="1">Multi-pass membrane protein</topology>
    </subcellularLocation>
</comment>
<feature type="transmembrane region" description="Helical" evidence="8">
    <location>
        <begin position="170"/>
        <end position="187"/>
    </location>
</feature>
<dbReference type="InterPro" id="IPR000715">
    <property type="entry name" value="Glycosyl_transferase_4"/>
</dbReference>
<feature type="transmembrane region" description="Helical" evidence="8">
    <location>
        <begin position="111"/>
        <end position="133"/>
    </location>
</feature>
<dbReference type="Pfam" id="PF00953">
    <property type="entry name" value="Glycos_transf_4"/>
    <property type="match status" value="1"/>
</dbReference>
<dbReference type="GO" id="GO:0044038">
    <property type="term" value="P:cell wall macromolecule biosynthetic process"/>
    <property type="evidence" value="ECO:0007669"/>
    <property type="project" value="TreeGrafter"/>
</dbReference>
<sequence length="419" mass="43845">MPSISAYLVVLAVVAVTTFATLFAVRRLAVRVGAVVRPDERRVHTRPTPTLGGVAMLVGVLVGMAVAWGMGSFDAVFNGSTEPLGLVLAAIVIAVVGIIDDLRDVSAPAKMAGIVLAASVLVISGISILVFRVPFAGVFVLSTDWSYLLSVLWVVGMANAINLIDGLDGLAGGIVAIAAGTFFLYAHELGGEGLLAAGNIGPLIAIVVLGACIGFLPHNFHPAKIFMGDGGALLLGLLMAASTMVVGGRTDRSFSGSSFFFFAPIFIPLVILGVPIIDTLFAIIRRARSRSGISTADKGHLHHRLMRLGHGHRRSVLILWTWTALLSGFVLYPIYSGSGDGLVPFGIAAILLSLFTILHPGVRLTRRNRSSADWTDSSDGPVIGPVGHLPADSAGDETGGHDPVRETGPEKLRGDENRA</sequence>
<evidence type="ECO:0000256" key="3">
    <source>
        <dbReference type="ARBA" id="ARBA00022679"/>
    </source>
</evidence>
<protein>
    <submittedName>
        <fullName evidence="9">Unannotated protein</fullName>
    </submittedName>
</protein>
<feature type="transmembrane region" description="Helical" evidence="8">
    <location>
        <begin position="6"/>
        <end position="29"/>
    </location>
</feature>
<keyword evidence="5 8" id="KW-1133">Transmembrane helix</keyword>
<proteinExistence type="predicted"/>
<dbReference type="GO" id="GO:0071555">
    <property type="term" value="P:cell wall organization"/>
    <property type="evidence" value="ECO:0007669"/>
    <property type="project" value="TreeGrafter"/>
</dbReference>
<evidence type="ECO:0000256" key="6">
    <source>
        <dbReference type="ARBA" id="ARBA00023136"/>
    </source>
</evidence>
<evidence type="ECO:0000256" key="5">
    <source>
        <dbReference type="ARBA" id="ARBA00022989"/>
    </source>
</evidence>
<feature type="transmembrane region" description="Helical" evidence="8">
    <location>
        <begin position="50"/>
        <end position="71"/>
    </location>
</feature>
<keyword evidence="4 8" id="KW-0812">Transmembrane</keyword>
<evidence type="ECO:0000256" key="1">
    <source>
        <dbReference type="ARBA" id="ARBA00004651"/>
    </source>
</evidence>
<keyword evidence="6 8" id="KW-0472">Membrane</keyword>
<dbReference type="PROSITE" id="PS01348">
    <property type="entry name" value="MRAY_2"/>
    <property type="match status" value="1"/>
</dbReference>
<keyword evidence="2" id="KW-1003">Cell membrane</keyword>
<gene>
    <name evidence="9" type="ORF">UFOPK1835_01592</name>
</gene>
<feature type="transmembrane region" description="Helical" evidence="8">
    <location>
        <begin position="193"/>
        <end position="216"/>
    </location>
</feature>
<feature type="transmembrane region" description="Helical" evidence="8">
    <location>
        <begin position="341"/>
        <end position="362"/>
    </location>
</feature>
<organism evidence="9">
    <name type="scientific">freshwater metagenome</name>
    <dbReference type="NCBI Taxonomy" id="449393"/>
    <lineage>
        <taxon>unclassified sequences</taxon>
        <taxon>metagenomes</taxon>
        <taxon>ecological metagenomes</taxon>
    </lineage>
</organism>
<name>A0A6J6I067_9ZZZZ</name>
<accession>A0A6J6I067</accession>
<dbReference type="EMBL" id="CAEZUP010000081">
    <property type="protein sequence ID" value="CAB4618656.1"/>
    <property type="molecule type" value="Genomic_DNA"/>
</dbReference>
<feature type="compositionally biased region" description="Basic and acidic residues" evidence="7">
    <location>
        <begin position="398"/>
        <end position="419"/>
    </location>
</feature>
<evidence type="ECO:0000256" key="8">
    <source>
        <dbReference type="SAM" id="Phobius"/>
    </source>
</evidence>
<dbReference type="GO" id="GO:0016780">
    <property type="term" value="F:phosphotransferase activity, for other substituted phosphate groups"/>
    <property type="evidence" value="ECO:0007669"/>
    <property type="project" value="InterPro"/>
</dbReference>
<evidence type="ECO:0000256" key="4">
    <source>
        <dbReference type="ARBA" id="ARBA00022692"/>
    </source>
</evidence>
<feature type="transmembrane region" description="Helical" evidence="8">
    <location>
        <begin position="83"/>
        <end position="99"/>
    </location>
</feature>
<evidence type="ECO:0000256" key="2">
    <source>
        <dbReference type="ARBA" id="ARBA00022475"/>
    </source>
</evidence>
<evidence type="ECO:0000313" key="9">
    <source>
        <dbReference type="EMBL" id="CAB4618656.1"/>
    </source>
</evidence>
<evidence type="ECO:0000256" key="7">
    <source>
        <dbReference type="SAM" id="MobiDB-lite"/>
    </source>
</evidence>